<dbReference type="InterPro" id="IPR025929">
    <property type="entry name" value="INSIG_fam"/>
</dbReference>
<dbReference type="Pfam" id="PF07281">
    <property type="entry name" value="INSIG"/>
    <property type="match status" value="1"/>
</dbReference>
<feature type="transmembrane region" description="Helical" evidence="8">
    <location>
        <begin position="298"/>
        <end position="317"/>
    </location>
</feature>
<dbReference type="AlphaFoldDB" id="S8A8P3"/>
<dbReference type="STRING" id="1284197.S8A8P3"/>
<keyword evidence="6 8" id="KW-0472">Membrane</keyword>
<evidence type="ECO:0000256" key="4">
    <source>
        <dbReference type="ARBA" id="ARBA00022824"/>
    </source>
</evidence>
<dbReference type="eggNOG" id="ENOG502S4EI">
    <property type="taxonomic scope" value="Eukaryota"/>
</dbReference>
<reference evidence="9 10" key="1">
    <citation type="journal article" date="2013" name="PLoS Genet.">
        <title>Genomic mechanisms accounting for the adaptation to parasitism in nematode-trapping fungi.</title>
        <authorList>
            <person name="Meerupati T."/>
            <person name="Andersson K.M."/>
            <person name="Friman E."/>
            <person name="Kumar D."/>
            <person name="Tunlid A."/>
            <person name="Ahren D."/>
        </authorList>
    </citation>
    <scope>NUCLEOTIDE SEQUENCE [LARGE SCALE GENOMIC DNA]</scope>
    <source>
        <strain evidence="9 10">CBS 200.50</strain>
    </source>
</reference>
<evidence type="ECO:0008006" key="11">
    <source>
        <dbReference type="Google" id="ProtNLM"/>
    </source>
</evidence>
<evidence type="ECO:0000256" key="6">
    <source>
        <dbReference type="ARBA" id="ARBA00023136"/>
    </source>
</evidence>
<feature type="transmembrane region" description="Helical" evidence="8">
    <location>
        <begin position="209"/>
        <end position="228"/>
    </location>
</feature>
<feature type="region of interest" description="Disordered" evidence="7">
    <location>
        <begin position="109"/>
        <end position="147"/>
    </location>
</feature>
<organism evidence="9 10">
    <name type="scientific">Dactylellina haptotyla (strain CBS 200.50)</name>
    <name type="common">Nematode-trapping fungus</name>
    <name type="synonym">Monacrosporium haptotylum</name>
    <dbReference type="NCBI Taxonomy" id="1284197"/>
    <lineage>
        <taxon>Eukaryota</taxon>
        <taxon>Fungi</taxon>
        <taxon>Dikarya</taxon>
        <taxon>Ascomycota</taxon>
        <taxon>Pezizomycotina</taxon>
        <taxon>Orbiliomycetes</taxon>
        <taxon>Orbiliales</taxon>
        <taxon>Orbiliaceae</taxon>
        <taxon>Dactylellina</taxon>
    </lineage>
</organism>
<sequence>MADADPPLYKPTPRRGFILGDGFDPSPTDTPTNDLLSPNSPTSPTDGPTNDVITPSKRSQSIRNLTTSALFGIYGPSAYDSVPGTPGATTRQSSTANLLLASLTNSGIGGTPLSTSTNGHISSPSSPSSPQNDFTGSDGSSLPSQRTRPIANLSRHHARRKEQGSLLQTVGKSTILFLAGASYGLIIARLHDQSHIAPVKVPVERDTPGYLALWGFASVVLGSIMPWADGMWEDYLWESGNNSSGKQQNGRTPVPVISVSDAEDAKSLDVTPVWNPAVRSIGAFVGIAYAIRKLPWESTSQASLTLAFVNPVLWYILDRTKMGFWLSTLVAIFGSLFLIGFNPDFVAIPSGDGVGLVEKLRMTTMPGRGGVEMQMQVIGATTWIASVLAQVGPANIINDDAIVMLQKPPLLDVTAEDVRVVLELGINTNW</sequence>
<feature type="compositionally biased region" description="Polar residues" evidence="7">
    <location>
        <begin position="131"/>
        <end position="147"/>
    </location>
</feature>
<evidence type="ECO:0000256" key="1">
    <source>
        <dbReference type="ARBA" id="ARBA00004477"/>
    </source>
</evidence>
<feature type="transmembrane region" description="Helical" evidence="8">
    <location>
        <begin position="323"/>
        <end position="341"/>
    </location>
</feature>
<feature type="region of interest" description="Disordered" evidence="7">
    <location>
        <begin position="1"/>
        <end position="60"/>
    </location>
</feature>
<dbReference type="OMA" id="YGVITVH"/>
<dbReference type="GO" id="GO:0005789">
    <property type="term" value="C:endoplasmic reticulum membrane"/>
    <property type="evidence" value="ECO:0007669"/>
    <property type="project" value="UniProtKB-SubCell"/>
</dbReference>
<dbReference type="GO" id="GO:0016126">
    <property type="term" value="P:sterol biosynthetic process"/>
    <property type="evidence" value="ECO:0007669"/>
    <property type="project" value="TreeGrafter"/>
</dbReference>
<evidence type="ECO:0000256" key="3">
    <source>
        <dbReference type="ARBA" id="ARBA00022692"/>
    </source>
</evidence>
<feature type="transmembrane region" description="Helical" evidence="8">
    <location>
        <begin position="170"/>
        <end position="188"/>
    </location>
</feature>
<protein>
    <recommendedName>
        <fullName evidence="11">INSIG domain-containing protein</fullName>
    </recommendedName>
</protein>
<evidence type="ECO:0000256" key="8">
    <source>
        <dbReference type="SAM" id="Phobius"/>
    </source>
</evidence>
<evidence type="ECO:0000313" key="9">
    <source>
        <dbReference type="EMBL" id="EPS39360.1"/>
    </source>
</evidence>
<dbReference type="PANTHER" id="PTHR15301:SF3">
    <property type="entry name" value="PROTEIN NSG1-RELATED"/>
    <property type="match status" value="1"/>
</dbReference>
<feature type="compositionally biased region" description="Polar residues" evidence="7">
    <location>
        <begin position="112"/>
        <end position="121"/>
    </location>
</feature>
<gene>
    <name evidence="9" type="ORF">H072_6860</name>
</gene>
<evidence type="ECO:0000313" key="10">
    <source>
        <dbReference type="Proteomes" id="UP000015100"/>
    </source>
</evidence>
<name>S8A8P3_DACHA</name>
<keyword evidence="5 8" id="KW-1133">Transmembrane helix</keyword>
<dbReference type="EMBL" id="AQGS01000474">
    <property type="protein sequence ID" value="EPS39360.1"/>
    <property type="molecule type" value="Genomic_DNA"/>
</dbReference>
<comment type="caution">
    <text evidence="9">The sequence shown here is derived from an EMBL/GenBank/DDBJ whole genome shotgun (WGS) entry which is preliminary data.</text>
</comment>
<feature type="compositionally biased region" description="Polar residues" evidence="7">
    <location>
        <begin position="27"/>
        <end position="60"/>
    </location>
</feature>
<evidence type="ECO:0000256" key="2">
    <source>
        <dbReference type="ARBA" id="ARBA00007475"/>
    </source>
</evidence>
<evidence type="ECO:0000256" key="5">
    <source>
        <dbReference type="ARBA" id="ARBA00022989"/>
    </source>
</evidence>
<keyword evidence="3 8" id="KW-0812">Transmembrane</keyword>
<dbReference type="PANTHER" id="PTHR15301">
    <property type="entry name" value="INSULIN-INDUCED GENE 1"/>
    <property type="match status" value="1"/>
</dbReference>
<dbReference type="Proteomes" id="UP000015100">
    <property type="component" value="Unassembled WGS sequence"/>
</dbReference>
<comment type="subcellular location">
    <subcellularLocation>
        <location evidence="1">Endoplasmic reticulum membrane</location>
        <topology evidence="1">Multi-pass membrane protein</topology>
    </subcellularLocation>
</comment>
<comment type="similarity">
    <text evidence="2">Belongs to the INSIG family.</text>
</comment>
<dbReference type="OrthoDB" id="205546at2759"/>
<keyword evidence="10" id="KW-1185">Reference proteome</keyword>
<accession>S8A8P3</accession>
<dbReference type="HOGENOM" id="CLU_039316_1_0_1"/>
<evidence type="ECO:0000256" key="7">
    <source>
        <dbReference type="SAM" id="MobiDB-lite"/>
    </source>
</evidence>
<keyword evidence="4" id="KW-0256">Endoplasmic reticulum</keyword>
<proteinExistence type="inferred from homology"/>
<reference evidence="10" key="2">
    <citation type="submission" date="2013-04" db="EMBL/GenBank/DDBJ databases">
        <title>Genomic mechanisms accounting for the adaptation to parasitism in nematode-trapping fungi.</title>
        <authorList>
            <person name="Ahren D.G."/>
        </authorList>
    </citation>
    <scope>NUCLEOTIDE SEQUENCE [LARGE SCALE GENOMIC DNA]</scope>
    <source>
        <strain evidence="10">CBS 200.50</strain>
    </source>
</reference>